<reference evidence="2 3" key="1">
    <citation type="submission" date="2019-05" db="EMBL/GenBank/DDBJ databases">
        <title>Another draft genome of Portunus trituberculatus and its Hox gene families provides insights of decapod evolution.</title>
        <authorList>
            <person name="Jeong J.-H."/>
            <person name="Song I."/>
            <person name="Kim S."/>
            <person name="Choi T."/>
            <person name="Kim D."/>
            <person name="Ryu S."/>
            <person name="Kim W."/>
        </authorList>
    </citation>
    <scope>NUCLEOTIDE SEQUENCE [LARGE SCALE GENOMIC DNA]</scope>
    <source>
        <tissue evidence="2">Muscle</tissue>
    </source>
</reference>
<dbReference type="EMBL" id="VSRR010000119">
    <property type="protein sequence ID" value="MPC10479.1"/>
    <property type="molecule type" value="Genomic_DNA"/>
</dbReference>
<dbReference type="AlphaFoldDB" id="A0A5B7CLQ2"/>
<evidence type="ECO:0000313" key="2">
    <source>
        <dbReference type="EMBL" id="MPC10479.1"/>
    </source>
</evidence>
<name>A0A5B7CLQ2_PORTR</name>
<comment type="caution">
    <text evidence="2">The sequence shown here is derived from an EMBL/GenBank/DDBJ whole genome shotgun (WGS) entry which is preliminary data.</text>
</comment>
<evidence type="ECO:0000313" key="3">
    <source>
        <dbReference type="Proteomes" id="UP000324222"/>
    </source>
</evidence>
<feature type="region of interest" description="Disordered" evidence="1">
    <location>
        <begin position="1"/>
        <end position="20"/>
    </location>
</feature>
<accession>A0A5B7CLQ2</accession>
<keyword evidence="3" id="KW-1185">Reference proteome</keyword>
<proteinExistence type="predicted"/>
<sequence length="67" mass="6743">MQQDLLGLASPPSVTGGRAMPTVSLQHNTKAVRAGSKNVALALRGREDRTLLLQASSGAGTAGGGKD</sequence>
<organism evidence="2 3">
    <name type="scientific">Portunus trituberculatus</name>
    <name type="common">Swimming crab</name>
    <name type="synonym">Neptunus trituberculatus</name>
    <dbReference type="NCBI Taxonomy" id="210409"/>
    <lineage>
        <taxon>Eukaryota</taxon>
        <taxon>Metazoa</taxon>
        <taxon>Ecdysozoa</taxon>
        <taxon>Arthropoda</taxon>
        <taxon>Crustacea</taxon>
        <taxon>Multicrustacea</taxon>
        <taxon>Malacostraca</taxon>
        <taxon>Eumalacostraca</taxon>
        <taxon>Eucarida</taxon>
        <taxon>Decapoda</taxon>
        <taxon>Pleocyemata</taxon>
        <taxon>Brachyura</taxon>
        <taxon>Eubrachyura</taxon>
        <taxon>Portunoidea</taxon>
        <taxon>Portunidae</taxon>
        <taxon>Portuninae</taxon>
        <taxon>Portunus</taxon>
    </lineage>
</organism>
<evidence type="ECO:0000256" key="1">
    <source>
        <dbReference type="SAM" id="MobiDB-lite"/>
    </source>
</evidence>
<dbReference type="Proteomes" id="UP000324222">
    <property type="component" value="Unassembled WGS sequence"/>
</dbReference>
<gene>
    <name evidence="2" type="ORF">E2C01_003116</name>
</gene>
<protein>
    <submittedName>
        <fullName evidence="2">Uncharacterized protein</fullName>
    </submittedName>
</protein>